<feature type="compositionally biased region" description="Low complexity" evidence="1">
    <location>
        <begin position="7"/>
        <end position="29"/>
    </location>
</feature>
<feature type="region of interest" description="Disordered" evidence="1">
    <location>
        <begin position="1"/>
        <end position="76"/>
    </location>
</feature>
<dbReference type="Proteomes" id="UP001562425">
    <property type="component" value="Unassembled WGS sequence"/>
</dbReference>
<proteinExistence type="predicted"/>
<dbReference type="EMBL" id="JBEHCU010009670">
    <property type="protein sequence ID" value="KAL1379457.1"/>
    <property type="molecule type" value="Genomic_DNA"/>
</dbReference>
<comment type="caution">
    <text evidence="2">The sequence shown here is derived from an EMBL/GenBank/DDBJ whole genome shotgun (WGS) entry which is preliminary data.</text>
</comment>
<sequence length="224" mass="23898">MKPPVFVTSTAPPRPSTTRTTTKRPVTASSPLPPTTTEDSSGLHLNLTIPKPTNKPGTGPSPTPIPTQPGTPPRCPSPPVYYFVPYQHPAPPGVPSFPCGNCTSNRGYLGLAPVIYIPNELAPQYGLRPIRRNAIININTKPTTTRKPPVTTTAKPTTSTNQCPSPKVYYYVPYPYSAPVSVPSLSCDGCRSNRGYLGLAPVIYVPSELAPLLGLDPDGRRLSG</sequence>
<keyword evidence="3" id="KW-1185">Reference proteome</keyword>
<evidence type="ECO:0000313" key="3">
    <source>
        <dbReference type="Proteomes" id="UP001562425"/>
    </source>
</evidence>
<reference evidence="2 3" key="1">
    <citation type="submission" date="2024-05" db="EMBL/GenBank/DDBJ databases">
        <title>Culex pipiens pipiens assembly and annotation.</title>
        <authorList>
            <person name="Alout H."/>
            <person name="Durand T."/>
        </authorList>
    </citation>
    <scope>NUCLEOTIDE SEQUENCE [LARGE SCALE GENOMIC DNA]</scope>
    <source>
        <strain evidence="2">HA-2024</strain>
        <tissue evidence="2">Whole body</tissue>
    </source>
</reference>
<evidence type="ECO:0000256" key="1">
    <source>
        <dbReference type="SAM" id="MobiDB-lite"/>
    </source>
</evidence>
<organism evidence="2 3">
    <name type="scientific">Culex pipiens pipiens</name>
    <name type="common">Northern house mosquito</name>
    <dbReference type="NCBI Taxonomy" id="38569"/>
    <lineage>
        <taxon>Eukaryota</taxon>
        <taxon>Metazoa</taxon>
        <taxon>Ecdysozoa</taxon>
        <taxon>Arthropoda</taxon>
        <taxon>Hexapoda</taxon>
        <taxon>Insecta</taxon>
        <taxon>Pterygota</taxon>
        <taxon>Neoptera</taxon>
        <taxon>Endopterygota</taxon>
        <taxon>Diptera</taxon>
        <taxon>Nematocera</taxon>
        <taxon>Culicoidea</taxon>
        <taxon>Culicidae</taxon>
        <taxon>Culicinae</taxon>
        <taxon>Culicini</taxon>
        <taxon>Culex</taxon>
        <taxon>Culex</taxon>
    </lineage>
</organism>
<dbReference type="AlphaFoldDB" id="A0ABD1CTT1"/>
<evidence type="ECO:0000313" key="2">
    <source>
        <dbReference type="EMBL" id="KAL1379457.1"/>
    </source>
</evidence>
<accession>A0ABD1CTT1</accession>
<protein>
    <submittedName>
        <fullName evidence="2">Uncharacterized protein</fullName>
    </submittedName>
</protein>
<feature type="compositionally biased region" description="Pro residues" evidence="1">
    <location>
        <begin position="59"/>
        <end position="76"/>
    </location>
</feature>
<name>A0ABD1CTT1_CULPP</name>
<feature type="non-terminal residue" evidence="2">
    <location>
        <position position="224"/>
    </location>
</feature>
<gene>
    <name evidence="2" type="ORF">pipiens_014886</name>
</gene>